<dbReference type="STRING" id="759620.WS105_0972"/>
<keyword evidence="6" id="KW-0012">Acyltransferase</keyword>
<dbReference type="SUPFAM" id="SSF55729">
    <property type="entry name" value="Acyl-CoA N-acyltransferases (Nat)"/>
    <property type="match status" value="2"/>
</dbReference>
<dbReference type="OrthoDB" id="2303924at2"/>
<evidence type="ECO:0000313" key="9">
    <source>
        <dbReference type="EMBL" id="AIM63227.1"/>
    </source>
</evidence>
<dbReference type="Gene3D" id="3.40.630.30">
    <property type="match status" value="2"/>
</dbReference>
<accession>A0A075U0Y7</accession>
<evidence type="ECO:0000256" key="4">
    <source>
        <dbReference type="ARBA" id="ARBA00022960"/>
    </source>
</evidence>
<dbReference type="Proteomes" id="UP000029079">
    <property type="component" value="Chromosome"/>
</dbReference>
<keyword evidence="5" id="KW-0573">Peptidoglycan synthesis</keyword>
<name>A0A075U0Y7_9LACO</name>
<evidence type="ECO:0000256" key="5">
    <source>
        <dbReference type="ARBA" id="ARBA00022984"/>
    </source>
</evidence>
<dbReference type="GO" id="GO:0008360">
    <property type="term" value="P:regulation of cell shape"/>
    <property type="evidence" value="ECO:0007669"/>
    <property type="project" value="UniProtKB-KW"/>
</dbReference>
<dbReference type="KEGG" id="wci:WS105_0972"/>
<dbReference type="GO" id="GO:0071555">
    <property type="term" value="P:cell wall organization"/>
    <property type="evidence" value="ECO:0007669"/>
    <property type="project" value="UniProtKB-KW"/>
</dbReference>
<evidence type="ECO:0000256" key="3">
    <source>
        <dbReference type="ARBA" id="ARBA00022679"/>
    </source>
</evidence>
<evidence type="ECO:0000256" key="8">
    <source>
        <dbReference type="SAM" id="Coils"/>
    </source>
</evidence>
<dbReference type="KEGG" id="wct:WS74_0975"/>
<keyword evidence="3" id="KW-0808">Transferase</keyword>
<dbReference type="PANTHER" id="PTHR36174:SF2">
    <property type="entry name" value="AMINOACYLTRANSFERASE FEMA"/>
    <property type="match status" value="1"/>
</dbReference>
<feature type="coiled-coil region" evidence="8">
    <location>
        <begin position="247"/>
        <end position="274"/>
    </location>
</feature>
<dbReference type="RefSeq" id="WP_009496090.1">
    <property type="nucleotide sequence ID" value="NZ_CP009223.1"/>
</dbReference>
<dbReference type="GO" id="GO:0016755">
    <property type="term" value="F:aminoacyltransferase activity"/>
    <property type="evidence" value="ECO:0007669"/>
    <property type="project" value="InterPro"/>
</dbReference>
<comment type="similarity">
    <text evidence="1">Belongs to the FemABX family.</text>
</comment>
<dbReference type="Pfam" id="PF02388">
    <property type="entry name" value="FemAB"/>
    <property type="match status" value="1"/>
</dbReference>
<protein>
    <recommendedName>
        <fullName evidence="11">Aminoacyltransferase FemA</fullName>
    </recommendedName>
</protein>
<proteinExistence type="inferred from homology"/>
<sequence>MKFIELTKEEYAAFEKQSPLGSMTQSVEQYELLKGRNKNVHILGVKDIDDTIVAGSIVTFDGINGGTVASVNHGPLLNYKDTAVLDMYLKGLASFAKQFNGLYIKFSPNVVYQRFDNHGNAITEPADDLIAVLEKHGAKHMPFKKGMSTDGSMPWQYSKDLRGLDLETLVGSYQPDVKYYLKKNAQFGVTFRELPFEELDKFKKLTADTAERRGFDDKELSFYEVLYNTYGDDAHFTVAEIDFPNYLAQEQATIDQLDIKINTLAERLAVKETKKNRGQFNEFTDQKNMHIKRMKRVDELFNGDVPTEPIIVAGALFVEQPQEMAYMFSGMYDEYRDYYAPYLIQDTMMRQAIAKNIPTHNFYGISGEFDGSDGVFRFKTEFNGTADQLVGEFEYPINRMKYRLYKLMKKLLGRA</sequence>
<evidence type="ECO:0000256" key="2">
    <source>
        <dbReference type="ARBA" id="ARBA00022490"/>
    </source>
</evidence>
<organism evidence="9 10">
    <name type="scientific">Weissella ceti</name>
    <dbReference type="NCBI Taxonomy" id="759620"/>
    <lineage>
        <taxon>Bacteria</taxon>
        <taxon>Bacillati</taxon>
        <taxon>Bacillota</taxon>
        <taxon>Bacilli</taxon>
        <taxon>Lactobacillales</taxon>
        <taxon>Lactobacillaceae</taxon>
        <taxon>Weissella</taxon>
    </lineage>
</organism>
<keyword evidence="7" id="KW-0961">Cell wall biogenesis/degradation</keyword>
<dbReference type="Gene3D" id="1.20.58.90">
    <property type="match status" value="1"/>
</dbReference>
<evidence type="ECO:0000313" key="10">
    <source>
        <dbReference type="Proteomes" id="UP000029079"/>
    </source>
</evidence>
<dbReference type="InterPro" id="IPR016181">
    <property type="entry name" value="Acyl_CoA_acyltransferase"/>
</dbReference>
<reference evidence="9 10" key="1">
    <citation type="journal article" date="2014" name="Genome Announc.">
        <title>Complete Genome Sequences of Fish Pathogenic Weissella ceti Strains WS74 and WS105.</title>
        <authorList>
            <person name="Figueiredo H.C."/>
            <person name="Leal C.A."/>
            <person name="Dorella F.A."/>
            <person name="Carvalho A.F."/>
            <person name="Soares S.C."/>
            <person name="Pereira F.L."/>
            <person name="Azevedo V.A."/>
        </authorList>
    </citation>
    <scope>NUCLEOTIDE SEQUENCE [LARGE SCALE GENOMIC DNA]</scope>
    <source>
        <strain evidence="9 10">WS74</strain>
    </source>
</reference>
<dbReference type="KEGG" id="wce:WS08_0909"/>
<dbReference type="PROSITE" id="PS51191">
    <property type="entry name" value="FEMABX"/>
    <property type="match status" value="1"/>
</dbReference>
<evidence type="ECO:0008006" key="11">
    <source>
        <dbReference type="Google" id="ProtNLM"/>
    </source>
</evidence>
<reference evidence="10" key="2">
    <citation type="submission" date="2014-08" db="EMBL/GenBank/DDBJ databases">
        <title>Complete genome of Weissella ceti strain WS74 isolated from diseased rainbow trout in Brazil.</title>
        <authorList>
            <person name="Figueiredo H.C.P."/>
            <person name="Leal C.A.G."/>
            <person name="Pereira F.L."/>
            <person name="Soares S.C."/>
            <person name="Dorella F.A."/>
            <person name="Carvalho A.F."/>
            <person name="Azevedo V.A.C."/>
        </authorList>
    </citation>
    <scope>NUCLEOTIDE SEQUENCE [LARGE SCALE GENOMIC DNA]</scope>
    <source>
        <strain evidence="10">WS74</strain>
    </source>
</reference>
<dbReference type="InterPro" id="IPR050644">
    <property type="entry name" value="PG_Glycine_Bridge_Synth"/>
</dbReference>
<dbReference type="PATRIC" id="fig|759620.7.peg.936"/>
<evidence type="ECO:0000256" key="1">
    <source>
        <dbReference type="ARBA" id="ARBA00009943"/>
    </source>
</evidence>
<dbReference type="GO" id="GO:0009252">
    <property type="term" value="P:peptidoglycan biosynthetic process"/>
    <property type="evidence" value="ECO:0007669"/>
    <property type="project" value="UniProtKB-KW"/>
</dbReference>
<dbReference type="PANTHER" id="PTHR36174">
    <property type="entry name" value="LIPID II:GLYCINE GLYCYLTRANSFERASE"/>
    <property type="match status" value="1"/>
</dbReference>
<gene>
    <name evidence="9" type="ORF">WS74_0975</name>
</gene>
<dbReference type="InterPro" id="IPR003447">
    <property type="entry name" value="FEMABX"/>
</dbReference>
<evidence type="ECO:0000256" key="7">
    <source>
        <dbReference type="ARBA" id="ARBA00023316"/>
    </source>
</evidence>
<keyword evidence="8" id="KW-0175">Coiled coil</keyword>
<dbReference type="AlphaFoldDB" id="A0A075U0Y7"/>
<keyword evidence="4" id="KW-0133">Cell shape</keyword>
<evidence type="ECO:0000256" key="6">
    <source>
        <dbReference type="ARBA" id="ARBA00023315"/>
    </source>
</evidence>
<keyword evidence="2" id="KW-0963">Cytoplasm</keyword>
<keyword evidence="10" id="KW-1185">Reference proteome</keyword>
<dbReference type="EMBL" id="CP009223">
    <property type="protein sequence ID" value="AIM63227.1"/>
    <property type="molecule type" value="Genomic_DNA"/>
</dbReference>